<keyword evidence="2" id="KW-1185">Reference proteome</keyword>
<evidence type="ECO:0000313" key="1">
    <source>
        <dbReference type="EMBL" id="VUZ56429.1"/>
    </source>
</evidence>
<protein>
    <submittedName>
        <fullName evidence="1">Uncharacterized protein</fullName>
    </submittedName>
</protein>
<accession>A0A564ZAN4</accession>
<reference evidence="1 2" key="1">
    <citation type="submission" date="2019-07" db="EMBL/GenBank/DDBJ databases">
        <authorList>
            <person name="Jastrzebski P J."/>
            <person name="Paukszto L."/>
            <person name="Jastrzebski P J."/>
        </authorList>
    </citation>
    <scope>NUCLEOTIDE SEQUENCE [LARGE SCALE GENOMIC DNA]</scope>
    <source>
        <strain evidence="1 2">WMS-il1</strain>
    </source>
</reference>
<sequence length="54" mass="6306">MNFSTPMKDPEDYARNIPMFQHKPLIGEAFATRYARCRDIYENSISDLPKPSEL</sequence>
<organism evidence="1 2">
    <name type="scientific">Hymenolepis diminuta</name>
    <name type="common">Rat tapeworm</name>
    <dbReference type="NCBI Taxonomy" id="6216"/>
    <lineage>
        <taxon>Eukaryota</taxon>
        <taxon>Metazoa</taxon>
        <taxon>Spiralia</taxon>
        <taxon>Lophotrochozoa</taxon>
        <taxon>Platyhelminthes</taxon>
        <taxon>Cestoda</taxon>
        <taxon>Eucestoda</taxon>
        <taxon>Cyclophyllidea</taxon>
        <taxon>Hymenolepididae</taxon>
        <taxon>Hymenolepis</taxon>
    </lineage>
</organism>
<dbReference type="AlphaFoldDB" id="A0A564ZAN4"/>
<dbReference type="EMBL" id="CABIJS010000703">
    <property type="protein sequence ID" value="VUZ56429.1"/>
    <property type="molecule type" value="Genomic_DNA"/>
</dbReference>
<evidence type="ECO:0000313" key="2">
    <source>
        <dbReference type="Proteomes" id="UP000321570"/>
    </source>
</evidence>
<proteinExistence type="predicted"/>
<dbReference type="Proteomes" id="UP000321570">
    <property type="component" value="Unassembled WGS sequence"/>
</dbReference>
<gene>
    <name evidence="1" type="ORF">WMSIL1_LOCUS14059</name>
</gene>
<name>A0A564ZAN4_HYMDI</name>